<dbReference type="Gene3D" id="3.40.50.2300">
    <property type="match status" value="1"/>
</dbReference>
<feature type="modified residue" description="4-aspartylphosphate" evidence="2">
    <location>
        <position position="54"/>
    </location>
</feature>
<accession>A0ABX4FUW9</accession>
<organism evidence="4 5">
    <name type="scientific">Photobacterium sanguinicancri</name>
    <dbReference type="NCBI Taxonomy" id="875932"/>
    <lineage>
        <taxon>Bacteria</taxon>
        <taxon>Pseudomonadati</taxon>
        <taxon>Pseudomonadota</taxon>
        <taxon>Gammaproteobacteria</taxon>
        <taxon>Vibrionales</taxon>
        <taxon>Vibrionaceae</taxon>
        <taxon>Photobacterium</taxon>
    </lineage>
</organism>
<keyword evidence="1 2" id="KW-0597">Phosphoprotein</keyword>
<dbReference type="CDD" id="cd00156">
    <property type="entry name" value="REC"/>
    <property type="match status" value="1"/>
</dbReference>
<dbReference type="InterPro" id="IPR001789">
    <property type="entry name" value="Sig_transdc_resp-reg_receiver"/>
</dbReference>
<evidence type="ECO:0000256" key="1">
    <source>
        <dbReference type="ARBA" id="ARBA00022553"/>
    </source>
</evidence>
<gene>
    <name evidence="4" type="ORF">ASV53_17340</name>
</gene>
<dbReference type="RefSeq" id="WP_094958015.1">
    <property type="nucleotide sequence ID" value="NZ_JAKJUC010000012.1"/>
</dbReference>
<protein>
    <submittedName>
        <fullName evidence="4">Response regulator</fullName>
    </submittedName>
</protein>
<dbReference type="PANTHER" id="PTHR44591:SF3">
    <property type="entry name" value="RESPONSE REGULATORY DOMAIN-CONTAINING PROTEIN"/>
    <property type="match status" value="1"/>
</dbReference>
<dbReference type="SUPFAM" id="SSF52172">
    <property type="entry name" value="CheY-like"/>
    <property type="match status" value="1"/>
</dbReference>
<dbReference type="InterPro" id="IPR050595">
    <property type="entry name" value="Bact_response_regulator"/>
</dbReference>
<dbReference type="SMART" id="SM00448">
    <property type="entry name" value="REC"/>
    <property type="match status" value="1"/>
</dbReference>
<keyword evidence="5" id="KW-1185">Reference proteome</keyword>
<dbReference type="InterPro" id="IPR011006">
    <property type="entry name" value="CheY-like_superfamily"/>
</dbReference>
<dbReference type="EMBL" id="NOIF01000135">
    <property type="protein sequence ID" value="OZS42659.1"/>
    <property type="molecule type" value="Genomic_DNA"/>
</dbReference>
<comment type="caution">
    <text evidence="4">The sequence shown here is derived from an EMBL/GenBank/DDBJ whole genome shotgun (WGS) entry which is preliminary data.</text>
</comment>
<name>A0ABX4FUW9_9GAMM</name>
<dbReference type="PROSITE" id="PS50110">
    <property type="entry name" value="RESPONSE_REGULATORY"/>
    <property type="match status" value="1"/>
</dbReference>
<dbReference type="PANTHER" id="PTHR44591">
    <property type="entry name" value="STRESS RESPONSE REGULATOR PROTEIN 1"/>
    <property type="match status" value="1"/>
</dbReference>
<evidence type="ECO:0000256" key="2">
    <source>
        <dbReference type="PROSITE-ProRule" id="PRU00169"/>
    </source>
</evidence>
<sequence>MKRFMIIEDNKMMAQILTQLLRKCAKPQSIIHTTSPQTAVNALINNTLDCVFLDLNLEKPLDGIPVLQFIKKQFPSLPVVIVSGDSEMETVKQVILLKPADYIVKPLSIQKIERCLTKVLPTPNIL</sequence>
<dbReference type="Proteomes" id="UP000215999">
    <property type="component" value="Unassembled WGS sequence"/>
</dbReference>
<reference evidence="4 5" key="1">
    <citation type="journal article" date="2016" name="Antonie Van Leeuwenhoek">
        <title>Photobacterium sanguinicancri sp. nov. isolated from marine animals.</title>
        <authorList>
            <person name="Gomez-Gil B."/>
            <person name="Roque A."/>
            <person name="Rotllant G."/>
            <person name="Romalde J.L."/>
            <person name="Doce A."/>
            <person name="Eggermont M."/>
            <person name="Defoirdt T."/>
        </authorList>
    </citation>
    <scope>NUCLEOTIDE SEQUENCE [LARGE SCALE GENOMIC DNA]</scope>
    <source>
        <strain evidence="4 5">CAIM 1827</strain>
    </source>
</reference>
<dbReference type="Pfam" id="PF00072">
    <property type="entry name" value="Response_reg"/>
    <property type="match status" value="1"/>
</dbReference>
<evidence type="ECO:0000313" key="5">
    <source>
        <dbReference type="Proteomes" id="UP000215999"/>
    </source>
</evidence>
<evidence type="ECO:0000259" key="3">
    <source>
        <dbReference type="PROSITE" id="PS50110"/>
    </source>
</evidence>
<proteinExistence type="predicted"/>
<evidence type="ECO:0000313" key="4">
    <source>
        <dbReference type="EMBL" id="OZS42659.1"/>
    </source>
</evidence>
<feature type="domain" description="Response regulatory" evidence="3">
    <location>
        <begin position="3"/>
        <end position="120"/>
    </location>
</feature>